<organism evidence="4 5">
    <name type="scientific">Frankia alni (strain DSM 45986 / CECT 9034 / ACN14a)</name>
    <dbReference type="NCBI Taxonomy" id="326424"/>
    <lineage>
        <taxon>Bacteria</taxon>
        <taxon>Bacillati</taxon>
        <taxon>Actinomycetota</taxon>
        <taxon>Actinomycetes</taxon>
        <taxon>Frankiales</taxon>
        <taxon>Frankiaceae</taxon>
        <taxon>Frankia</taxon>
    </lineage>
</organism>
<reference evidence="4 5" key="1">
    <citation type="journal article" date="2007" name="Genome Res.">
        <title>Genome characteristics of facultatively symbiotic Frankia sp. strains reflect host range and host plant biogeography.</title>
        <authorList>
            <person name="Normand P."/>
            <person name="Lapierre P."/>
            <person name="Tisa L.S."/>
            <person name="Gogarten J.P."/>
            <person name="Alloisio N."/>
            <person name="Bagnarol E."/>
            <person name="Bassi C.A."/>
            <person name="Berry A.M."/>
            <person name="Bickhart D.M."/>
            <person name="Choisne N."/>
            <person name="Couloux A."/>
            <person name="Cournoyer B."/>
            <person name="Cruveiller S."/>
            <person name="Daubin V."/>
            <person name="Demange N."/>
            <person name="Francino M.P."/>
            <person name="Goltsman E."/>
            <person name="Huang Y."/>
            <person name="Kopp O.R."/>
            <person name="Labarre L."/>
            <person name="Lapidus A."/>
            <person name="Lavire C."/>
            <person name="Marechal J."/>
            <person name="Martinez M."/>
            <person name="Mastronunzio J.E."/>
            <person name="Mullin B.C."/>
            <person name="Niemann J."/>
            <person name="Pujic P."/>
            <person name="Rawnsley T."/>
            <person name="Rouy Z."/>
            <person name="Schenowitz C."/>
            <person name="Sellstedt A."/>
            <person name="Tavares F."/>
            <person name="Tomkins J.P."/>
            <person name="Vallenet D."/>
            <person name="Valverde C."/>
            <person name="Wall L.G."/>
            <person name="Wang Y."/>
            <person name="Medigue C."/>
            <person name="Benson D.R."/>
        </authorList>
    </citation>
    <scope>NUCLEOTIDE SEQUENCE [LARGE SCALE GENOMIC DNA]</scope>
    <source>
        <strain evidence="5">DSM 45986 / CECT 9034 / ACN14a</strain>
    </source>
</reference>
<evidence type="ECO:0000256" key="1">
    <source>
        <dbReference type="ARBA" id="ARBA00023002"/>
    </source>
</evidence>
<dbReference type="InterPro" id="IPR011251">
    <property type="entry name" value="Luciferase-like_dom"/>
</dbReference>
<dbReference type="PANTHER" id="PTHR43244:SF1">
    <property type="entry name" value="5,10-METHYLENETETRAHYDROMETHANOPTERIN REDUCTASE"/>
    <property type="match status" value="1"/>
</dbReference>
<dbReference type="EC" id="1.5.99.11" evidence="4"/>
<dbReference type="eggNOG" id="COG2141">
    <property type="taxonomic scope" value="Bacteria"/>
</dbReference>
<dbReference type="PANTHER" id="PTHR43244">
    <property type="match status" value="1"/>
</dbReference>
<dbReference type="Gene3D" id="3.20.20.30">
    <property type="entry name" value="Luciferase-like domain"/>
    <property type="match status" value="1"/>
</dbReference>
<evidence type="ECO:0000313" key="5">
    <source>
        <dbReference type="Proteomes" id="UP000000657"/>
    </source>
</evidence>
<feature type="region of interest" description="Disordered" evidence="2">
    <location>
        <begin position="339"/>
        <end position="373"/>
    </location>
</feature>
<accession>Q0RAK3</accession>
<feature type="compositionally biased region" description="Gly residues" evidence="2">
    <location>
        <begin position="339"/>
        <end position="354"/>
    </location>
</feature>
<gene>
    <name evidence="4" type="ordered locus">FRAAL5465</name>
</gene>
<dbReference type="OrthoDB" id="3813791at2"/>
<dbReference type="RefSeq" id="WP_011606563.1">
    <property type="nucleotide sequence ID" value="NC_008278.1"/>
</dbReference>
<evidence type="ECO:0000259" key="3">
    <source>
        <dbReference type="Pfam" id="PF00296"/>
    </source>
</evidence>
<dbReference type="Proteomes" id="UP000000657">
    <property type="component" value="Chromosome"/>
</dbReference>
<dbReference type="GO" id="GO:0016705">
    <property type="term" value="F:oxidoreductase activity, acting on paired donors, with incorporation or reduction of molecular oxygen"/>
    <property type="evidence" value="ECO:0007669"/>
    <property type="project" value="InterPro"/>
</dbReference>
<feature type="region of interest" description="Disordered" evidence="2">
    <location>
        <begin position="1"/>
        <end position="20"/>
    </location>
</feature>
<dbReference type="SUPFAM" id="SSF51679">
    <property type="entry name" value="Bacterial luciferase-like"/>
    <property type="match status" value="1"/>
</dbReference>
<evidence type="ECO:0000256" key="2">
    <source>
        <dbReference type="SAM" id="MobiDB-lite"/>
    </source>
</evidence>
<name>Q0RAK3_FRAAA</name>
<sequence>MDDDSCTTDDRQPNDARQPTGIRLGVLVPVGKAQWGAGTDPRELVDFAVRAEELGYDSLWVNDSLLGPRIEALTMLAAVAPVTHRVTLGTATLLPVLRRPVQAAQTLASLDLLSGGRLTVAVGAAFPGRFGRPLHDLSAVPWADRFARLDETVALWRRLWTADGPTSFHGDVLHVDDIPPATAPSQAGGPPIWLGGAAPAALIRAGRRYDGWLPYPPDRADYRSGLAQVRAAAADAGRGPNTITPALFASVLIADSVASGRDTLAAYSQANYGLGLRELEAIQAVITGPAAQVVARLAGYIAAGARHLVCRLGTVDLGAARDQLERLADILPLLRRAAGGSGSGEGGGEGGAGVDEGRRGPAGEVVAHARRGA</sequence>
<dbReference type="InterPro" id="IPR050564">
    <property type="entry name" value="F420-G6PD/mer"/>
</dbReference>
<dbReference type="InterPro" id="IPR036661">
    <property type="entry name" value="Luciferase-like_sf"/>
</dbReference>
<proteinExistence type="predicted"/>
<keyword evidence="5" id="KW-1185">Reference proteome</keyword>
<dbReference type="Pfam" id="PF00296">
    <property type="entry name" value="Bac_luciferase"/>
    <property type="match status" value="1"/>
</dbReference>
<dbReference type="HOGENOM" id="CLU_027853_7_2_11"/>
<dbReference type="EMBL" id="CT573213">
    <property type="protein sequence ID" value="CAL29843.1"/>
    <property type="molecule type" value="Genomic_DNA"/>
</dbReference>
<evidence type="ECO:0000313" key="4">
    <source>
        <dbReference type="EMBL" id="CAL29843.1"/>
    </source>
</evidence>
<feature type="domain" description="Luciferase-like" evidence="3">
    <location>
        <begin position="23"/>
        <end position="303"/>
    </location>
</feature>
<keyword evidence="1 4" id="KW-0560">Oxidoreductase</keyword>
<protein>
    <submittedName>
        <fullName evidence="4">5,10-methylenetetrahydromethanopterin reductase</fullName>
        <ecNumber evidence="4">1.5.99.11</ecNumber>
    </submittedName>
</protein>
<dbReference type="AlphaFoldDB" id="Q0RAK3"/>